<evidence type="ECO:0000256" key="7">
    <source>
        <dbReference type="ARBA" id="ARBA00022989"/>
    </source>
</evidence>
<dbReference type="PANTHER" id="PTHR42798:SF6">
    <property type="entry name" value="CELL DIVISION ATP-BINDING PROTEIN FTSE"/>
    <property type="match status" value="1"/>
</dbReference>
<dbReference type="SMART" id="SM00382">
    <property type="entry name" value="AAA"/>
    <property type="match status" value="1"/>
</dbReference>
<feature type="transmembrane region" description="Helical" evidence="10">
    <location>
        <begin position="532"/>
        <end position="552"/>
    </location>
</feature>
<proteinExistence type="inferred from homology"/>
<dbReference type="GO" id="GO:0016887">
    <property type="term" value="F:ATP hydrolysis activity"/>
    <property type="evidence" value="ECO:0007669"/>
    <property type="project" value="InterPro"/>
</dbReference>
<keyword evidence="4 10" id="KW-0812">Transmembrane</keyword>
<dbReference type="PROSITE" id="PS00211">
    <property type="entry name" value="ABC_TRANSPORTER_1"/>
    <property type="match status" value="1"/>
</dbReference>
<dbReference type="GO" id="GO:0005886">
    <property type="term" value="C:plasma membrane"/>
    <property type="evidence" value="ECO:0007669"/>
    <property type="project" value="UniProtKB-SubCell"/>
</dbReference>
<dbReference type="GO" id="GO:0005524">
    <property type="term" value="F:ATP binding"/>
    <property type="evidence" value="ECO:0007669"/>
    <property type="project" value="UniProtKB-KW"/>
</dbReference>
<evidence type="ECO:0000256" key="1">
    <source>
        <dbReference type="ARBA" id="ARBA00004429"/>
    </source>
</evidence>
<evidence type="ECO:0000256" key="9">
    <source>
        <dbReference type="ARBA" id="ARBA00038388"/>
    </source>
</evidence>
<dbReference type="Pfam" id="PF00005">
    <property type="entry name" value="ABC_tran"/>
    <property type="match status" value="1"/>
</dbReference>
<evidence type="ECO:0000256" key="2">
    <source>
        <dbReference type="ARBA" id="ARBA00022448"/>
    </source>
</evidence>
<evidence type="ECO:0000313" key="12">
    <source>
        <dbReference type="EMBL" id="TCO85110.1"/>
    </source>
</evidence>
<keyword evidence="13" id="KW-1185">Reference proteome</keyword>
<evidence type="ECO:0000256" key="8">
    <source>
        <dbReference type="ARBA" id="ARBA00023136"/>
    </source>
</evidence>
<feature type="transmembrane region" description="Helical" evidence="10">
    <location>
        <begin position="558"/>
        <end position="579"/>
    </location>
</feature>
<dbReference type="PANTHER" id="PTHR42798">
    <property type="entry name" value="LIPOPROTEIN-RELEASING SYSTEM ATP-BINDING PROTEIN LOLD"/>
    <property type="match status" value="1"/>
</dbReference>
<sequence length="598" mass="66093">MITIRNLSKKYGEQVVLDEFSHEFGSCGITCLLGASGSGKSTLLNLLAGFDREYSGDIIVAGQKLSALSAEALADYRKHTIGFIFQEYHLLTGYTVLENILLAADLACSEKEKNKEWALTLLRRLGIEDKANEKTENLSGGQKQRVAIARALVGDPKLILADEPTGALDRKTANEIMLILSEIAKERPVVIITHDHKICDYADEIISIEDGKCKIWKASENNSDAAHIQKCSPDNALVSMPKRAWHNFRVHFKRFLGISLAVTIAVCAVLMSFSSQNIIEEKISSFEEKNTAFAWGQVPLEEGTSSEDVLSLLARSEQVQQYYSQYQVPECDITFEQQTVSIPTKQFGSIAAESMNIGTMPQEGEIAITPSLAKQFATDIRTLIGKEVTFICGPFSKNLRISGIYNGSFDDYYLDAETEQLLYRTLQNEESPISVAYQVIGFHEVLEVETQLKEQGLTPVTASEQVASLEETFTQLQTLFMIVSGFIVVIALSICVMLLLKTTRMRAAEMGLLMALGYQRGQIQQMLLCESLFLSALSAMTTVLVSLLLTALSEILPIHIAPIQFVLSMCGTVLLVWITTAVSNVKLLKTDPAKVLRQ</sequence>
<dbReference type="InterPro" id="IPR003838">
    <property type="entry name" value="ABC3_permease_C"/>
</dbReference>
<dbReference type="InterPro" id="IPR003439">
    <property type="entry name" value="ABC_transporter-like_ATP-bd"/>
</dbReference>
<dbReference type="OrthoDB" id="2079174at2"/>
<dbReference type="CDD" id="cd03255">
    <property type="entry name" value="ABC_MJ0796_LolCDE_FtsE"/>
    <property type="match status" value="1"/>
</dbReference>
<dbReference type="AlphaFoldDB" id="A0A4R2LE45"/>
<comment type="subcellular location">
    <subcellularLocation>
        <location evidence="1">Cell inner membrane</location>
        <topology evidence="1">Multi-pass membrane protein</topology>
    </subcellularLocation>
</comment>
<evidence type="ECO:0000256" key="10">
    <source>
        <dbReference type="SAM" id="Phobius"/>
    </source>
</evidence>
<organism evidence="12 13">
    <name type="scientific">Frisingicoccus caecimuris</name>
    <dbReference type="NCBI Taxonomy" id="1796636"/>
    <lineage>
        <taxon>Bacteria</taxon>
        <taxon>Bacillati</taxon>
        <taxon>Bacillota</taxon>
        <taxon>Clostridia</taxon>
        <taxon>Lachnospirales</taxon>
        <taxon>Lachnospiraceae</taxon>
        <taxon>Frisingicoccus</taxon>
    </lineage>
</organism>
<comment type="similarity">
    <text evidence="9">Belongs to the ABC transporter superfamily. Macrolide exporter (TC 3.A.1.122) family.</text>
</comment>
<dbReference type="Proteomes" id="UP000295711">
    <property type="component" value="Unassembled WGS sequence"/>
</dbReference>
<dbReference type="PROSITE" id="PS50893">
    <property type="entry name" value="ABC_TRANSPORTER_2"/>
    <property type="match status" value="1"/>
</dbReference>
<dbReference type="InterPro" id="IPR017871">
    <property type="entry name" value="ABC_transporter-like_CS"/>
</dbReference>
<keyword evidence="6" id="KW-0067">ATP-binding</keyword>
<evidence type="ECO:0000259" key="11">
    <source>
        <dbReference type="PROSITE" id="PS50893"/>
    </source>
</evidence>
<feature type="transmembrane region" description="Helical" evidence="10">
    <location>
        <begin position="255"/>
        <end position="273"/>
    </location>
</feature>
<evidence type="ECO:0000256" key="4">
    <source>
        <dbReference type="ARBA" id="ARBA00022692"/>
    </source>
</evidence>
<feature type="domain" description="ABC transporter" evidence="11">
    <location>
        <begin position="2"/>
        <end position="235"/>
    </location>
</feature>
<evidence type="ECO:0000256" key="3">
    <source>
        <dbReference type="ARBA" id="ARBA00022475"/>
    </source>
</evidence>
<keyword evidence="5" id="KW-0547">Nucleotide-binding</keyword>
<dbReference type="RefSeq" id="WP_132090469.1">
    <property type="nucleotide sequence ID" value="NZ_JANKAQ010000004.1"/>
</dbReference>
<dbReference type="InterPro" id="IPR027417">
    <property type="entry name" value="P-loop_NTPase"/>
</dbReference>
<dbReference type="Gene3D" id="3.40.50.300">
    <property type="entry name" value="P-loop containing nucleotide triphosphate hydrolases"/>
    <property type="match status" value="1"/>
</dbReference>
<keyword evidence="8 10" id="KW-0472">Membrane</keyword>
<dbReference type="EMBL" id="SLXA01000004">
    <property type="protein sequence ID" value="TCO85110.1"/>
    <property type="molecule type" value="Genomic_DNA"/>
</dbReference>
<dbReference type="InterPro" id="IPR017911">
    <property type="entry name" value="MacB-like_ATP-bd"/>
</dbReference>
<feature type="transmembrane region" description="Helical" evidence="10">
    <location>
        <begin position="479"/>
        <end position="500"/>
    </location>
</feature>
<evidence type="ECO:0000256" key="6">
    <source>
        <dbReference type="ARBA" id="ARBA00022840"/>
    </source>
</evidence>
<dbReference type="InterPro" id="IPR003593">
    <property type="entry name" value="AAA+_ATPase"/>
</dbReference>
<keyword evidence="12" id="KW-0449">Lipoprotein</keyword>
<keyword evidence="7 10" id="KW-1133">Transmembrane helix</keyword>
<comment type="caution">
    <text evidence="12">The sequence shown here is derived from an EMBL/GenBank/DDBJ whole genome shotgun (WGS) entry which is preliminary data.</text>
</comment>
<accession>A0A4R2LE45</accession>
<reference evidence="12 13" key="1">
    <citation type="submission" date="2019-03" db="EMBL/GenBank/DDBJ databases">
        <title>Genomic Encyclopedia of Type Strains, Phase IV (KMG-IV): sequencing the most valuable type-strain genomes for metagenomic binning, comparative biology and taxonomic classification.</title>
        <authorList>
            <person name="Goeker M."/>
        </authorList>
    </citation>
    <scope>NUCLEOTIDE SEQUENCE [LARGE SCALE GENOMIC DNA]</scope>
    <source>
        <strain evidence="12 13">DSM 28559</strain>
    </source>
</reference>
<evidence type="ECO:0000256" key="5">
    <source>
        <dbReference type="ARBA" id="ARBA00022741"/>
    </source>
</evidence>
<evidence type="ECO:0000313" key="13">
    <source>
        <dbReference type="Proteomes" id="UP000295711"/>
    </source>
</evidence>
<name>A0A4R2LE45_9FIRM</name>
<dbReference type="Pfam" id="PF02687">
    <property type="entry name" value="FtsX"/>
    <property type="match status" value="1"/>
</dbReference>
<dbReference type="SUPFAM" id="SSF52540">
    <property type="entry name" value="P-loop containing nucleoside triphosphate hydrolases"/>
    <property type="match status" value="1"/>
</dbReference>
<keyword evidence="2" id="KW-0813">Transport</keyword>
<protein>
    <submittedName>
        <fullName evidence="12">ABC-type lipoprotein export system ATPase subunit</fullName>
    </submittedName>
</protein>
<keyword evidence="3" id="KW-1003">Cell membrane</keyword>
<gene>
    <name evidence="12" type="ORF">EV212_104165</name>
</gene>